<dbReference type="NCBIfam" id="NF006365">
    <property type="entry name" value="PRK08588.1"/>
    <property type="match status" value="1"/>
</dbReference>
<dbReference type="InterPro" id="IPR036264">
    <property type="entry name" value="Bact_exopeptidase_dim_dom"/>
</dbReference>
<keyword evidence="14" id="KW-1185">Reference proteome</keyword>
<evidence type="ECO:0000259" key="12">
    <source>
        <dbReference type="Pfam" id="PF07687"/>
    </source>
</evidence>
<evidence type="ECO:0000256" key="10">
    <source>
        <dbReference type="ARBA" id="ARBA00023285"/>
    </source>
</evidence>
<dbReference type="Gene3D" id="3.40.630.10">
    <property type="entry name" value="Zn peptidases"/>
    <property type="match status" value="2"/>
</dbReference>
<evidence type="ECO:0000313" key="14">
    <source>
        <dbReference type="Proteomes" id="UP001056500"/>
    </source>
</evidence>
<dbReference type="Proteomes" id="UP001056500">
    <property type="component" value="Chromosome"/>
</dbReference>
<sequence>MKQSRLFDQTKTGIGDWKEKRQTRSPERVEIMGNQDNGTKAGSTVHLDRLQQAFSLIDEADAVAFLQELIAINSVNPPGNETAVAEAILRRAAAAGLETSIDEVEPERANLFVSLNGADCSADKKVLVYSGHLDTVPTGSIQWQHDPFGGERVGNKVYGRGTTDMKGGVAAMILAMEYLHRAGIELNGSLRFAGTVGEEVDCLGAKAVIARRQLDDATAMVISEPSNNQPFIAHKGALWLELITYGKTAHGSMPEQGVNAIMAMARFIQELNSYAFTYSPHPLLGHPTMNIGVIHGGVKTNVVPDQCSLMLDIRTVPGQSHSAIIQELNELLERVCEPIGARFAIHTANDLPAVTTDPDDPFIQLSLNAAMAFLGREVLAKGVNYYTDGSVYGPHLGIPILIYGPGEPTMAHQPDEWIEVDNYLESIRYYMGLAVSYLGIRSE</sequence>
<dbReference type="PANTHER" id="PTHR43808">
    <property type="entry name" value="ACETYLORNITHINE DEACETYLASE"/>
    <property type="match status" value="1"/>
</dbReference>
<dbReference type="SUPFAM" id="SSF55031">
    <property type="entry name" value="Bacterial exopeptidase dimerisation domain"/>
    <property type="match status" value="1"/>
</dbReference>
<gene>
    <name evidence="13" type="ORF">NDK47_06450</name>
</gene>
<evidence type="ECO:0000256" key="9">
    <source>
        <dbReference type="ARBA" id="ARBA00023154"/>
    </source>
</evidence>
<evidence type="ECO:0000256" key="5">
    <source>
        <dbReference type="ARBA" id="ARBA00022723"/>
    </source>
</evidence>
<dbReference type="InterPro" id="IPR010182">
    <property type="entry name" value="ArgE/DapE"/>
</dbReference>
<evidence type="ECO:0000256" key="6">
    <source>
        <dbReference type="ARBA" id="ARBA00022801"/>
    </source>
</evidence>
<feature type="compositionally biased region" description="Basic and acidic residues" evidence="11">
    <location>
        <begin position="16"/>
        <end position="30"/>
    </location>
</feature>
<dbReference type="Pfam" id="PF07687">
    <property type="entry name" value="M20_dimer"/>
    <property type="match status" value="1"/>
</dbReference>
<keyword evidence="7" id="KW-0862">Zinc</keyword>
<dbReference type="InterPro" id="IPR050072">
    <property type="entry name" value="Peptidase_M20A"/>
</dbReference>
<reference evidence="13" key="1">
    <citation type="submission" date="2022-06" db="EMBL/GenBank/DDBJ databases">
        <title>Genome sequencing of Brevibacillus sp. BB3-R1.</title>
        <authorList>
            <person name="Heo J."/>
            <person name="Lee D."/>
            <person name="Won M."/>
            <person name="Han B.-H."/>
            <person name="Hong S.-B."/>
            <person name="Kwon S.-W."/>
        </authorList>
    </citation>
    <scope>NUCLEOTIDE SEQUENCE</scope>
    <source>
        <strain evidence="13">BB3-R1</strain>
    </source>
</reference>
<dbReference type="InterPro" id="IPR002933">
    <property type="entry name" value="Peptidase_M20"/>
</dbReference>
<evidence type="ECO:0000313" key="13">
    <source>
        <dbReference type="EMBL" id="USG66933.1"/>
    </source>
</evidence>
<keyword evidence="10" id="KW-0170">Cobalt</keyword>
<dbReference type="InterPro" id="IPR011650">
    <property type="entry name" value="Peptidase_M20_dimer"/>
</dbReference>
<dbReference type="Pfam" id="PF01546">
    <property type="entry name" value="Peptidase_M20"/>
    <property type="match status" value="1"/>
</dbReference>
<keyword evidence="4" id="KW-0028">Amino-acid biosynthesis</keyword>
<comment type="cofactor">
    <cofactor evidence="1">
        <name>Co(2+)</name>
        <dbReference type="ChEBI" id="CHEBI:48828"/>
    </cofactor>
</comment>
<evidence type="ECO:0000256" key="8">
    <source>
        <dbReference type="ARBA" id="ARBA00022915"/>
    </source>
</evidence>
<feature type="domain" description="Peptidase M20 dimerisation" evidence="12">
    <location>
        <begin position="232"/>
        <end position="336"/>
    </location>
</feature>
<evidence type="ECO:0000256" key="7">
    <source>
        <dbReference type="ARBA" id="ARBA00022833"/>
    </source>
</evidence>
<keyword evidence="5" id="KW-0479">Metal-binding</keyword>
<protein>
    <submittedName>
        <fullName evidence="13">M20 family metallopeptidase</fullName>
    </submittedName>
</protein>
<comment type="cofactor">
    <cofactor evidence="2">
        <name>Zn(2+)</name>
        <dbReference type="ChEBI" id="CHEBI:29105"/>
    </cofactor>
</comment>
<name>A0ABY4WIQ9_9BACL</name>
<organism evidence="13 14">
    <name type="scientific">Brevibacillus ruminantium</name>
    <dbReference type="NCBI Taxonomy" id="2950604"/>
    <lineage>
        <taxon>Bacteria</taxon>
        <taxon>Bacillati</taxon>
        <taxon>Bacillota</taxon>
        <taxon>Bacilli</taxon>
        <taxon>Bacillales</taxon>
        <taxon>Paenibacillaceae</taxon>
        <taxon>Brevibacillus</taxon>
    </lineage>
</organism>
<dbReference type="PANTHER" id="PTHR43808:SF8">
    <property type="entry name" value="PEPTIDASE M20 DIMERISATION DOMAIN-CONTAINING PROTEIN"/>
    <property type="match status" value="1"/>
</dbReference>
<dbReference type="CDD" id="cd08659">
    <property type="entry name" value="M20_ArgE_DapE-like"/>
    <property type="match status" value="1"/>
</dbReference>
<dbReference type="RefSeq" id="WP_251874038.1">
    <property type="nucleotide sequence ID" value="NZ_CP098755.1"/>
</dbReference>
<dbReference type="SUPFAM" id="SSF53187">
    <property type="entry name" value="Zn-dependent exopeptidases"/>
    <property type="match status" value="1"/>
</dbReference>
<evidence type="ECO:0000256" key="1">
    <source>
        <dbReference type="ARBA" id="ARBA00001941"/>
    </source>
</evidence>
<dbReference type="EMBL" id="CP098755">
    <property type="protein sequence ID" value="USG66933.1"/>
    <property type="molecule type" value="Genomic_DNA"/>
</dbReference>
<evidence type="ECO:0000256" key="3">
    <source>
        <dbReference type="ARBA" id="ARBA00006247"/>
    </source>
</evidence>
<keyword evidence="8" id="KW-0220">Diaminopimelate biosynthesis</keyword>
<keyword evidence="9" id="KW-0457">Lysine biosynthesis</keyword>
<dbReference type="NCBIfam" id="TIGR01910">
    <property type="entry name" value="DapE-ArgE"/>
    <property type="match status" value="1"/>
</dbReference>
<proteinExistence type="inferred from homology"/>
<feature type="compositionally biased region" description="Polar residues" evidence="11">
    <location>
        <begin position="1"/>
        <end position="12"/>
    </location>
</feature>
<evidence type="ECO:0000256" key="2">
    <source>
        <dbReference type="ARBA" id="ARBA00001947"/>
    </source>
</evidence>
<evidence type="ECO:0000256" key="11">
    <source>
        <dbReference type="SAM" id="MobiDB-lite"/>
    </source>
</evidence>
<comment type="similarity">
    <text evidence="3">Belongs to the peptidase M20A family.</text>
</comment>
<feature type="region of interest" description="Disordered" evidence="11">
    <location>
        <begin position="1"/>
        <end position="42"/>
    </location>
</feature>
<accession>A0ABY4WIQ9</accession>
<keyword evidence="6" id="KW-0378">Hydrolase</keyword>
<dbReference type="Gene3D" id="3.30.70.360">
    <property type="match status" value="1"/>
</dbReference>
<evidence type="ECO:0000256" key="4">
    <source>
        <dbReference type="ARBA" id="ARBA00022605"/>
    </source>
</evidence>